<dbReference type="GO" id="GO:0004601">
    <property type="term" value="F:peroxidase activity"/>
    <property type="evidence" value="ECO:0007669"/>
    <property type="project" value="UniProtKB-KW"/>
</dbReference>
<feature type="non-terminal residue" evidence="4">
    <location>
        <position position="1"/>
    </location>
</feature>
<dbReference type="InterPro" id="IPR000889">
    <property type="entry name" value="Glutathione_peroxidase"/>
</dbReference>
<comment type="similarity">
    <text evidence="1">Belongs to the glutathione peroxidase family.</text>
</comment>
<dbReference type="InterPro" id="IPR036249">
    <property type="entry name" value="Thioredoxin-like_sf"/>
</dbReference>
<dbReference type="Gene3D" id="3.40.30.10">
    <property type="entry name" value="Glutaredoxin"/>
    <property type="match status" value="1"/>
</dbReference>
<dbReference type="Pfam" id="PF00255">
    <property type="entry name" value="GSHPx"/>
    <property type="match status" value="1"/>
</dbReference>
<dbReference type="OrthoDB" id="446890at2759"/>
<evidence type="ECO:0000256" key="2">
    <source>
        <dbReference type="ARBA" id="ARBA00022559"/>
    </source>
</evidence>
<dbReference type="AlphaFoldDB" id="A0A4Y2JAW4"/>
<evidence type="ECO:0000313" key="5">
    <source>
        <dbReference type="Proteomes" id="UP000499080"/>
    </source>
</evidence>
<proteinExistence type="inferred from homology"/>
<keyword evidence="3" id="KW-0560">Oxidoreductase</keyword>
<reference evidence="4 5" key="1">
    <citation type="journal article" date="2019" name="Sci. Rep.">
        <title>Orb-weaving spider Araneus ventricosus genome elucidates the spidroin gene catalogue.</title>
        <authorList>
            <person name="Kono N."/>
            <person name="Nakamura H."/>
            <person name="Ohtoshi R."/>
            <person name="Moran D.A.P."/>
            <person name="Shinohara A."/>
            <person name="Yoshida Y."/>
            <person name="Fujiwara M."/>
            <person name="Mori M."/>
            <person name="Tomita M."/>
            <person name="Arakawa K."/>
        </authorList>
    </citation>
    <scope>NUCLEOTIDE SEQUENCE [LARGE SCALE GENOMIC DNA]</scope>
</reference>
<evidence type="ECO:0000256" key="3">
    <source>
        <dbReference type="ARBA" id="ARBA00023002"/>
    </source>
</evidence>
<comment type="caution">
    <text evidence="4">The sequence shown here is derived from an EMBL/GenBank/DDBJ whole genome shotgun (WGS) entry which is preliminary data.</text>
</comment>
<keyword evidence="2" id="KW-0575">Peroxidase</keyword>
<keyword evidence="5" id="KW-1185">Reference proteome</keyword>
<gene>
    <name evidence="4" type="ORF">AVEN_222792_1</name>
</gene>
<evidence type="ECO:0000256" key="1">
    <source>
        <dbReference type="ARBA" id="ARBA00006926"/>
    </source>
</evidence>
<dbReference type="Proteomes" id="UP000499080">
    <property type="component" value="Unassembled WGS sequence"/>
</dbReference>
<evidence type="ECO:0000313" key="4">
    <source>
        <dbReference type="EMBL" id="GBM87423.1"/>
    </source>
</evidence>
<name>A0A4Y2JAW4_ARAVE</name>
<protein>
    <submittedName>
        <fullName evidence="4">Uncharacterized protein</fullName>
    </submittedName>
</protein>
<sequence>QEPGGNAQEILNGIRFVRPGDGFIPNFPLFKKIEVNGETEHPLYTFIKNKEKKLERSDHRCSSHLRVDFY</sequence>
<dbReference type="PROSITE" id="PS51355">
    <property type="entry name" value="GLUTATHIONE_PEROXID_3"/>
    <property type="match status" value="1"/>
</dbReference>
<dbReference type="SUPFAM" id="SSF52833">
    <property type="entry name" value="Thioredoxin-like"/>
    <property type="match status" value="1"/>
</dbReference>
<dbReference type="GO" id="GO:0006979">
    <property type="term" value="P:response to oxidative stress"/>
    <property type="evidence" value="ECO:0007669"/>
    <property type="project" value="InterPro"/>
</dbReference>
<dbReference type="EMBL" id="BGPR01189578">
    <property type="protein sequence ID" value="GBM87423.1"/>
    <property type="molecule type" value="Genomic_DNA"/>
</dbReference>
<accession>A0A4Y2JAW4</accession>
<organism evidence="4 5">
    <name type="scientific">Araneus ventricosus</name>
    <name type="common">Orbweaver spider</name>
    <name type="synonym">Epeira ventricosa</name>
    <dbReference type="NCBI Taxonomy" id="182803"/>
    <lineage>
        <taxon>Eukaryota</taxon>
        <taxon>Metazoa</taxon>
        <taxon>Ecdysozoa</taxon>
        <taxon>Arthropoda</taxon>
        <taxon>Chelicerata</taxon>
        <taxon>Arachnida</taxon>
        <taxon>Araneae</taxon>
        <taxon>Araneomorphae</taxon>
        <taxon>Entelegynae</taxon>
        <taxon>Araneoidea</taxon>
        <taxon>Araneidae</taxon>
        <taxon>Araneus</taxon>
    </lineage>
</organism>